<keyword evidence="2" id="KW-1133">Transmembrane helix</keyword>
<evidence type="ECO:0000313" key="4">
    <source>
        <dbReference type="EMBL" id="SDC67331.1"/>
    </source>
</evidence>
<evidence type="ECO:0000256" key="1">
    <source>
        <dbReference type="SAM" id="MobiDB-lite"/>
    </source>
</evidence>
<dbReference type="GO" id="GO:1990281">
    <property type="term" value="C:efflux pump complex"/>
    <property type="evidence" value="ECO:0007669"/>
    <property type="project" value="TreeGrafter"/>
</dbReference>
<dbReference type="PANTHER" id="PTHR30469:SF33">
    <property type="entry name" value="SLR1207 PROTEIN"/>
    <property type="match status" value="1"/>
</dbReference>
<dbReference type="InterPro" id="IPR058627">
    <property type="entry name" value="MdtA-like_C"/>
</dbReference>
<keyword evidence="2" id="KW-0472">Membrane</keyword>
<gene>
    <name evidence="4" type="ORF">SAMN05216418_2734</name>
</gene>
<proteinExistence type="predicted"/>
<feature type="domain" description="Multidrug resistance protein MdtA-like C-terminal permuted SH3" evidence="3">
    <location>
        <begin position="276"/>
        <end position="330"/>
    </location>
</feature>
<protein>
    <submittedName>
        <fullName evidence="4">Multidrug efflux pump subunit AcrA (Membrane-fusion protein)</fullName>
    </submittedName>
</protein>
<feature type="compositionally biased region" description="Low complexity" evidence="1">
    <location>
        <begin position="220"/>
        <end position="230"/>
    </location>
</feature>
<dbReference type="Pfam" id="PF25967">
    <property type="entry name" value="RND-MFP_C"/>
    <property type="match status" value="1"/>
</dbReference>
<dbReference type="AlphaFoldDB" id="A0A1G6NI71"/>
<dbReference type="EMBL" id="FMYG01000006">
    <property type="protein sequence ID" value="SDC67331.1"/>
    <property type="molecule type" value="Genomic_DNA"/>
</dbReference>
<evidence type="ECO:0000259" key="3">
    <source>
        <dbReference type="Pfam" id="PF25967"/>
    </source>
</evidence>
<sequence>MTTISVPGGFMGIARTWVFPILRILLVALVAAALIKLAFFPDRPADASPAVPTGAIVEPRTVAALGTITNDVVLKATVSADAAVPMKATAAGTVNKIFVAQGATVAQGDVVFDVKVPIERDPADSVDAEGKPKPAIFRYVEVTAPAAGTLSSLSVIAGQEITIGMTAGTVAPPTFSVTGTLEPAQQYRLLDRPTEASVTITGGPAAFTCGNLRITTPLAGSTGSDDAGTGASDGGGGTASGASGSGTTATCSVPGDVTVFSGLAAEMTIAGGRAENVLVVPTTAVRGAAQSGTVWVTAADGSTEERPVALGLTDGTQVQITEGLNDGDEILEFAPGALSVPDDGCTVYPDGSMFCDQAPTS</sequence>
<dbReference type="GO" id="GO:0015562">
    <property type="term" value="F:efflux transmembrane transporter activity"/>
    <property type="evidence" value="ECO:0007669"/>
    <property type="project" value="TreeGrafter"/>
</dbReference>
<organism evidence="4 5">
    <name type="scientific">Microbacterium enclense</name>
    <dbReference type="NCBI Taxonomy" id="993073"/>
    <lineage>
        <taxon>Bacteria</taxon>
        <taxon>Bacillati</taxon>
        <taxon>Actinomycetota</taxon>
        <taxon>Actinomycetes</taxon>
        <taxon>Micrococcales</taxon>
        <taxon>Microbacteriaceae</taxon>
        <taxon>Microbacterium</taxon>
    </lineage>
</organism>
<name>A0A1G6NI71_9MICO</name>
<feature type="region of interest" description="Disordered" evidence="1">
    <location>
        <begin position="220"/>
        <end position="248"/>
    </location>
</feature>
<dbReference type="STRING" id="993073.AS029_12280"/>
<accession>A0A1G6NI71</accession>
<dbReference type="Gene3D" id="2.40.50.100">
    <property type="match status" value="1"/>
</dbReference>
<dbReference type="Gene3D" id="2.40.420.20">
    <property type="match status" value="1"/>
</dbReference>
<dbReference type="Proteomes" id="UP000183203">
    <property type="component" value="Unassembled WGS sequence"/>
</dbReference>
<evidence type="ECO:0000256" key="2">
    <source>
        <dbReference type="SAM" id="Phobius"/>
    </source>
</evidence>
<keyword evidence="2" id="KW-0812">Transmembrane</keyword>
<feature type="transmembrane region" description="Helical" evidence="2">
    <location>
        <begin position="17"/>
        <end position="39"/>
    </location>
</feature>
<reference evidence="4 5" key="1">
    <citation type="submission" date="2016-09" db="EMBL/GenBank/DDBJ databases">
        <authorList>
            <person name="Capua I."/>
            <person name="De Benedictis P."/>
            <person name="Joannis T."/>
            <person name="Lombin L.H."/>
            <person name="Cattoli G."/>
        </authorList>
    </citation>
    <scope>NUCLEOTIDE SEQUENCE [LARGE SCALE GENOMIC DNA]</scope>
    <source>
        <strain evidence="4 5">NIO-1002</strain>
    </source>
</reference>
<evidence type="ECO:0000313" key="5">
    <source>
        <dbReference type="Proteomes" id="UP000183203"/>
    </source>
</evidence>
<dbReference type="PANTHER" id="PTHR30469">
    <property type="entry name" value="MULTIDRUG RESISTANCE PROTEIN MDTA"/>
    <property type="match status" value="1"/>
</dbReference>